<gene>
    <name evidence="1" type="ORF">H4R21_005322</name>
</gene>
<proteinExistence type="predicted"/>
<evidence type="ECO:0000313" key="2">
    <source>
        <dbReference type="Proteomes" id="UP001140087"/>
    </source>
</evidence>
<dbReference type="Proteomes" id="UP001140087">
    <property type="component" value="Unassembled WGS sequence"/>
</dbReference>
<organism evidence="1 2">
    <name type="scientific">Coemansia helicoidea</name>
    <dbReference type="NCBI Taxonomy" id="1286919"/>
    <lineage>
        <taxon>Eukaryota</taxon>
        <taxon>Fungi</taxon>
        <taxon>Fungi incertae sedis</taxon>
        <taxon>Zoopagomycota</taxon>
        <taxon>Kickxellomycotina</taxon>
        <taxon>Kickxellomycetes</taxon>
        <taxon>Kickxellales</taxon>
        <taxon>Kickxellaceae</taxon>
        <taxon>Coemansia</taxon>
    </lineage>
</organism>
<feature type="non-terminal residue" evidence="1">
    <location>
        <position position="129"/>
    </location>
</feature>
<dbReference type="EMBL" id="JANBUN010002345">
    <property type="protein sequence ID" value="KAJ2794888.1"/>
    <property type="molecule type" value="Genomic_DNA"/>
</dbReference>
<feature type="non-terminal residue" evidence="1">
    <location>
        <position position="1"/>
    </location>
</feature>
<protein>
    <submittedName>
        <fullName evidence="1">Uncharacterized protein</fullName>
    </submittedName>
</protein>
<keyword evidence="2" id="KW-1185">Reference proteome</keyword>
<comment type="caution">
    <text evidence="1">The sequence shown here is derived from an EMBL/GenBank/DDBJ whole genome shotgun (WGS) entry which is preliminary data.</text>
</comment>
<evidence type="ECO:0000313" key="1">
    <source>
        <dbReference type="EMBL" id="KAJ2794888.1"/>
    </source>
</evidence>
<name>A0ACC1KTX6_9FUNG</name>
<accession>A0ACC1KTX6</accession>
<reference evidence="1" key="1">
    <citation type="submission" date="2022-07" db="EMBL/GenBank/DDBJ databases">
        <title>Phylogenomic reconstructions and comparative analyses of Kickxellomycotina fungi.</title>
        <authorList>
            <person name="Reynolds N.K."/>
            <person name="Stajich J.E."/>
            <person name="Barry K."/>
            <person name="Grigoriev I.V."/>
            <person name="Crous P."/>
            <person name="Smith M.E."/>
        </authorList>
    </citation>
    <scope>NUCLEOTIDE SEQUENCE</scope>
    <source>
        <strain evidence="1">BCRC 34780</strain>
    </source>
</reference>
<sequence>RRGRVAARGRRQCAGAGHVRHSAWPHAHPRRHSHPAAGRAFGRGRWRRAPCGRARTPPGQCGATVGSRGGMWPGHRAQRRPRRVPGRGGGRPAPRGARSAAWARRRPGRACPGTACQRRHRHCAAGIPL</sequence>